<gene>
    <name evidence="1" type="ORF">PMG71_00470</name>
</gene>
<sequence>MLMNRQWTNTLATAGLTLLCSLAIVSVQLPKLSRLKVASRERSLPQLQQEVAQEAIELQLLQVLPNFGFDNLIANWSFIKFLIYFGDDPARDQTGYDLAPEYFQIALNEDPRFIPAYFGMSASVSLYLGKPEFSVEMMQKGLQSLNPKDPHHSYYIWRYLGTDQLLFLGDGEAAELSFAKVAEWASEYSDSESQLISRLSAATAAFLQENPDSKQAQFQAWQLVLFNATDDKTRRRAISRMEELGGHVILDSEGRINQLIPPPSP</sequence>
<dbReference type="Proteomes" id="UP001235303">
    <property type="component" value="Unassembled WGS sequence"/>
</dbReference>
<evidence type="ECO:0000313" key="2">
    <source>
        <dbReference type="Proteomes" id="UP001235303"/>
    </source>
</evidence>
<dbReference type="InterPro" id="IPR011990">
    <property type="entry name" value="TPR-like_helical_dom_sf"/>
</dbReference>
<organism evidence="1 2">
    <name type="scientific">Roseofilum acuticapitatum BLCC-M154</name>
    <dbReference type="NCBI Taxonomy" id="3022444"/>
    <lineage>
        <taxon>Bacteria</taxon>
        <taxon>Bacillati</taxon>
        <taxon>Cyanobacteriota</taxon>
        <taxon>Cyanophyceae</taxon>
        <taxon>Desertifilales</taxon>
        <taxon>Desertifilaceae</taxon>
        <taxon>Roseofilum</taxon>
        <taxon>Roseofilum acuticapitatum</taxon>
    </lineage>
</organism>
<protein>
    <submittedName>
        <fullName evidence="1">Uncharacterized protein</fullName>
    </submittedName>
</protein>
<comment type="caution">
    <text evidence="1">The sequence shown here is derived from an EMBL/GenBank/DDBJ whole genome shotgun (WGS) entry which is preliminary data.</text>
</comment>
<name>A0ABT7ALX8_9CYAN</name>
<dbReference type="RefSeq" id="WP_283751663.1">
    <property type="nucleotide sequence ID" value="NZ_JAQOSP010000004.1"/>
</dbReference>
<dbReference type="Gene3D" id="1.25.40.10">
    <property type="entry name" value="Tetratricopeptide repeat domain"/>
    <property type="match status" value="1"/>
</dbReference>
<dbReference type="EMBL" id="JAQOSP010000004">
    <property type="protein sequence ID" value="MDJ1167895.1"/>
    <property type="molecule type" value="Genomic_DNA"/>
</dbReference>
<reference evidence="1 2" key="1">
    <citation type="submission" date="2023-01" db="EMBL/GenBank/DDBJ databases">
        <title>Novel diversity within Roseofilum (Cyanobacteria; Desertifilaceae) from marine benthic mats with descriptions of four novel species.</title>
        <authorList>
            <person name="Wang Y."/>
            <person name="Berthold D.E."/>
            <person name="Hu J."/>
            <person name="Lefler F.W."/>
            <person name="Laughinghouse H.D. IV."/>
        </authorList>
    </citation>
    <scope>NUCLEOTIDE SEQUENCE [LARGE SCALE GENOMIC DNA]</scope>
    <source>
        <strain evidence="1 2">BLCC-M154</strain>
    </source>
</reference>
<accession>A0ABT7ALX8</accession>
<keyword evidence="2" id="KW-1185">Reference proteome</keyword>
<proteinExistence type="predicted"/>
<evidence type="ECO:0000313" key="1">
    <source>
        <dbReference type="EMBL" id="MDJ1167895.1"/>
    </source>
</evidence>